<comment type="caution">
    <text evidence="1">The sequence shown here is derived from an EMBL/GenBank/DDBJ whole genome shotgun (WGS) entry which is preliminary data.</text>
</comment>
<dbReference type="OrthoDB" id="1267162at2"/>
<dbReference type="Pfam" id="PF20449">
    <property type="entry name" value="DUF6706"/>
    <property type="match status" value="1"/>
</dbReference>
<reference evidence="1 2" key="1">
    <citation type="submission" date="2015-04" db="EMBL/GenBank/DDBJ databases">
        <title>Whole genome shotgun sequence of Flavihumibacter petaseus NBRC 106054.</title>
        <authorList>
            <person name="Miyazawa S."/>
            <person name="Hosoyama A."/>
            <person name="Hashimoto M."/>
            <person name="Noguchi M."/>
            <person name="Tsuchikane K."/>
            <person name="Ohji S."/>
            <person name="Yamazoe A."/>
            <person name="Ichikawa N."/>
            <person name="Kimura A."/>
            <person name="Fujita N."/>
        </authorList>
    </citation>
    <scope>NUCLEOTIDE SEQUENCE [LARGE SCALE GENOMIC DNA]</scope>
    <source>
        <strain evidence="1 2">NBRC 106054</strain>
    </source>
</reference>
<sequence length="106" mass="11859">MTVKEALIAEIAMSVDDMLVDKTLVDHGVYENRTYTKELSETIGKASIDILLSIWTMPDVSEGGYSVKYNRDAVKSRLLFLAGKYGRTDITDQLNPKPTVTSKTVW</sequence>
<proteinExistence type="predicted"/>
<gene>
    <name evidence="1" type="ORF">FPE01S_02_08980</name>
</gene>
<evidence type="ECO:0000313" key="1">
    <source>
        <dbReference type="EMBL" id="GAO43792.1"/>
    </source>
</evidence>
<organism evidence="1 2">
    <name type="scientific">Flavihumibacter petaseus NBRC 106054</name>
    <dbReference type="NCBI Taxonomy" id="1220578"/>
    <lineage>
        <taxon>Bacteria</taxon>
        <taxon>Pseudomonadati</taxon>
        <taxon>Bacteroidota</taxon>
        <taxon>Chitinophagia</taxon>
        <taxon>Chitinophagales</taxon>
        <taxon>Chitinophagaceae</taxon>
        <taxon>Flavihumibacter</taxon>
    </lineage>
</organism>
<dbReference type="STRING" id="1220578.FPE01S_02_08980"/>
<accession>A0A0E9N186</accession>
<keyword evidence="2" id="KW-1185">Reference proteome</keyword>
<name>A0A0E9N186_9BACT</name>
<dbReference type="RefSeq" id="WP_046369622.1">
    <property type="nucleotide sequence ID" value="NZ_BBWV01000002.1"/>
</dbReference>
<dbReference type="InterPro" id="IPR046552">
    <property type="entry name" value="DUF6706"/>
</dbReference>
<protein>
    <submittedName>
        <fullName evidence="1">Uncharacterized protein</fullName>
    </submittedName>
</protein>
<dbReference type="Proteomes" id="UP000033121">
    <property type="component" value="Unassembled WGS sequence"/>
</dbReference>
<dbReference type="AlphaFoldDB" id="A0A0E9N186"/>
<dbReference type="EMBL" id="BBWV01000002">
    <property type="protein sequence ID" value="GAO43792.1"/>
    <property type="molecule type" value="Genomic_DNA"/>
</dbReference>
<evidence type="ECO:0000313" key="2">
    <source>
        <dbReference type="Proteomes" id="UP000033121"/>
    </source>
</evidence>